<dbReference type="EMBL" id="FOPP01000001">
    <property type="protein sequence ID" value="SFG60212.1"/>
    <property type="molecule type" value="Genomic_DNA"/>
</dbReference>
<feature type="compositionally biased region" description="Basic and acidic residues" evidence="1">
    <location>
        <begin position="106"/>
        <end position="122"/>
    </location>
</feature>
<name>A0A1I2T5G5_9SPHI</name>
<evidence type="ECO:0000313" key="2">
    <source>
        <dbReference type="EMBL" id="SFG60212.1"/>
    </source>
</evidence>
<keyword evidence="3" id="KW-1185">Reference proteome</keyword>
<proteinExistence type="predicted"/>
<evidence type="ECO:0000313" key="3">
    <source>
        <dbReference type="Proteomes" id="UP000199666"/>
    </source>
</evidence>
<feature type="compositionally biased region" description="Polar residues" evidence="1">
    <location>
        <begin position="76"/>
        <end position="91"/>
    </location>
</feature>
<organism evidence="2 3">
    <name type="scientific">Pedobacter insulae</name>
    <dbReference type="NCBI Taxonomy" id="414048"/>
    <lineage>
        <taxon>Bacteria</taxon>
        <taxon>Pseudomonadati</taxon>
        <taxon>Bacteroidota</taxon>
        <taxon>Sphingobacteriia</taxon>
        <taxon>Sphingobacteriales</taxon>
        <taxon>Sphingobacteriaceae</taxon>
        <taxon>Pedobacter</taxon>
    </lineage>
</organism>
<gene>
    <name evidence="2" type="ORF">SAMN04489864_101216</name>
</gene>
<dbReference type="AlphaFoldDB" id="A0A1I2T5G5"/>
<dbReference type="STRING" id="414048.SAMN04489864_101216"/>
<dbReference type="RefSeq" id="WP_090991703.1">
    <property type="nucleotide sequence ID" value="NZ_FOPP01000001.1"/>
</dbReference>
<evidence type="ECO:0000256" key="1">
    <source>
        <dbReference type="SAM" id="MobiDB-lite"/>
    </source>
</evidence>
<dbReference type="OrthoDB" id="678557at2"/>
<accession>A0A1I2T5G5</accession>
<sequence>MKRILYVCCVLSFVACNNKKPETTQNYPKTPTGLQGIQQSAVTTTSQAGNTGTLNPVHGAPGHRCDIAVGAPLNSKASNITPAPQTATQADPKTAPVPASSMVNEKGQRLNPEHGKPGHKCEIPVGAPLT</sequence>
<dbReference type="Proteomes" id="UP000199666">
    <property type="component" value="Unassembled WGS sequence"/>
</dbReference>
<protein>
    <submittedName>
        <fullName evidence="2">Uncharacterized protein</fullName>
    </submittedName>
</protein>
<dbReference type="PROSITE" id="PS51257">
    <property type="entry name" value="PROKAR_LIPOPROTEIN"/>
    <property type="match status" value="1"/>
</dbReference>
<reference evidence="2 3" key="1">
    <citation type="submission" date="2016-10" db="EMBL/GenBank/DDBJ databases">
        <authorList>
            <person name="de Groot N.N."/>
        </authorList>
    </citation>
    <scope>NUCLEOTIDE SEQUENCE [LARGE SCALE GENOMIC DNA]</scope>
    <source>
        <strain evidence="2 3">DSM 18684</strain>
    </source>
</reference>
<feature type="region of interest" description="Disordered" evidence="1">
    <location>
        <begin position="76"/>
        <end position="130"/>
    </location>
</feature>